<organism evidence="1">
    <name type="scientific">marine sediment metagenome</name>
    <dbReference type="NCBI Taxonomy" id="412755"/>
    <lineage>
        <taxon>unclassified sequences</taxon>
        <taxon>metagenomes</taxon>
        <taxon>ecological metagenomes</taxon>
    </lineage>
</organism>
<evidence type="ECO:0000313" key="1">
    <source>
        <dbReference type="EMBL" id="GAJ11922.1"/>
    </source>
</evidence>
<name>X1V783_9ZZZZ</name>
<comment type="caution">
    <text evidence="1">The sequence shown here is derived from an EMBL/GenBank/DDBJ whole genome shotgun (WGS) entry which is preliminary data.</text>
</comment>
<sequence>IIISAFYLMEINEEKFDQMKWGDEYRQYMKEIPRWNIIKGLRARKRETAQRRESVEE</sequence>
<dbReference type="AlphaFoldDB" id="X1V783"/>
<accession>X1V783</accession>
<reference evidence="1" key="1">
    <citation type="journal article" date="2014" name="Front. Microbiol.">
        <title>High frequency of phylogenetically diverse reductive dehalogenase-homologous genes in deep subseafloor sedimentary metagenomes.</title>
        <authorList>
            <person name="Kawai M."/>
            <person name="Futagami T."/>
            <person name="Toyoda A."/>
            <person name="Takaki Y."/>
            <person name="Nishi S."/>
            <person name="Hori S."/>
            <person name="Arai W."/>
            <person name="Tsubouchi T."/>
            <person name="Morono Y."/>
            <person name="Uchiyama I."/>
            <person name="Ito T."/>
            <person name="Fujiyama A."/>
            <person name="Inagaki F."/>
            <person name="Takami H."/>
        </authorList>
    </citation>
    <scope>NUCLEOTIDE SEQUENCE</scope>
    <source>
        <strain evidence="1">Expedition CK06-06</strain>
    </source>
</reference>
<dbReference type="EMBL" id="BARW01032313">
    <property type="protein sequence ID" value="GAJ11922.1"/>
    <property type="molecule type" value="Genomic_DNA"/>
</dbReference>
<gene>
    <name evidence="1" type="ORF">S12H4_51179</name>
</gene>
<feature type="non-terminal residue" evidence="1">
    <location>
        <position position="1"/>
    </location>
</feature>
<proteinExistence type="predicted"/>
<protein>
    <submittedName>
        <fullName evidence="1">Uncharacterized protein</fullName>
    </submittedName>
</protein>